<comment type="caution">
    <text evidence="9">The sequence shown here is derived from an EMBL/GenBank/DDBJ whole genome shotgun (WGS) entry which is preliminary data.</text>
</comment>
<evidence type="ECO:0000256" key="3">
    <source>
        <dbReference type="ARBA" id="ARBA00022448"/>
    </source>
</evidence>
<feature type="transmembrane region" description="Helical" evidence="8">
    <location>
        <begin position="133"/>
        <end position="150"/>
    </location>
</feature>
<feature type="transmembrane region" description="Helical" evidence="8">
    <location>
        <begin position="103"/>
        <end position="121"/>
    </location>
</feature>
<comment type="similarity">
    <text evidence="2 8">Belongs to the 4-toluene sulfonate uptake permease (TSUP) (TC 2.A.102) family.</text>
</comment>
<proteinExistence type="inferred from homology"/>
<keyword evidence="3" id="KW-0813">Transport</keyword>
<accession>A0A1I4UIF4</accession>
<dbReference type="Proteomes" id="UP000233491">
    <property type="component" value="Unassembled WGS sequence"/>
</dbReference>
<dbReference type="RefSeq" id="WP_101289171.1">
    <property type="nucleotide sequence ID" value="NZ_FOUQ01000008.1"/>
</dbReference>
<keyword evidence="4 8" id="KW-1003">Cell membrane</keyword>
<organism evidence="9 10">
    <name type="scientific">Pleomorphomonas diazotrophica</name>
    <dbReference type="NCBI Taxonomy" id="1166257"/>
    <lineage>
        <taxon>Bacteria</taxon>
        <taxon>Pseudomonadati</taxon>
        <taxon>Pseudomonadota</taxon>
        <taxon>Alphaproteobacteria</taxon>
        <taxon>Hyphomicrobiales</taxon>
        <taxon>Pleomorphomonadaceae</taxon>
        <taxon>Pleomorphomonas</taxon>
    </lineage>
</organism>
<feature type="transmembrane region" description="Helical" evidence="8">
    <location>
        <begin position="189"/>
        <end position="208"/>
    </location>
</feature>
<dbReference type="PANTHER" id="PTHR30269:SF37">
    <property type="entry name" value="MEMBRANE TRANSPORTER PROTEIN"/>
    <property type="match status" value="1"/>
</dbReference>
<keyword evidence="6 8" id="KW-1133">Transmembrane helix</keyword>
<keyword evidence="10" id="KW-1185">Reference proteome</keyword>
<dbReference type="EMBL" id="PJNW01000007">
    <property type="protein sequence ID" value="PKR89162.1"/>
    <property type="molecule type" value="Genomic_DNA"/>
</dbReference>
<feature type="transmembrane region" description="Helical" evidence="8">
    <location>
        <begin position="12"/>
        <end position="37"/>
    </location>
</feature>
<feature type="transmembrane region" description="Helical" evidence="8">
    <location>
        <begin position="49"/>
        <end position="66"/>
    </location>
</feature>
<evidence type="ECO:0000256" key="7">
    <source>
        <dbReference type="ARBA" id="ARBA00023136"/>
    </source>
</evidence>
<evidence type="ECO:0000256" key="1">
    <source>
        <dbReference type="ARBA" id="ARBA00004651"/>
    </source>
</evidence>
<evidence type="ECO:0000256" key="5">
    <source>
        <dbReference type="ARBA" id="ARBA00022692"/>
    </source>
</evidence>
<feature type="transmembrane region" description="Helical" evidence="8">
    <location>
        <begin position="156"/>
        <end position="177"/>
    </location>
</feature>
<sequence length="252" mass="26171">MSLPADLTPATLTLLVITTFVAGLARGFSGFGAALIFMPVASALIGPRLAAPVILIIDAVTTVGLVPDAFRRADRREVAVMALGACVGVPTGVYLLTHLDPLTIRWAIIGICAALLVLLLSGWRYHGKPKPPLTVGVGLLSGLFSGASQVGGPPVIAYWLGGAIPAGIVRANIVLYFEVSTALTLLNYLWGGLFVSALVPLCLMTAPAYGLGLWGGSRLFGIASEATFRRICLSLIALAVVIGLPLLDGMLR</sequence>
<dbReference type="Pfam" id="PF01925">
    <property type="entry name" value="TauE"/>
    <property type="match status" value="1"/>
</dbReference>
<keyword evidence="7 8" id="KW-0472">Membrane</keyword>
<dbReference type="GO" id="GO:0005886">
    <property type="term" value="C:plasma membrane"/>
    <property type="evidence" value="ECO:0007669"/>
    <property type="project" value="UniProtKB-SubCell"/>
</dbReference>
<gene>
    <name evidence="9" type="ORF">CXZ10_10780</name>
</gene>
<evidence type="ECO:0000256" key="2">
    <source>
        <dbReference type="ARBA" id="ARBA00009142"/>
    </source>
</evidence>
<evidence type="ECO:0000313" key="9">
    <source>
        <dbReference type="EMBL" id="PKR89162.1"/>
    </source>
</evidence>
<evidence type="ECO:0000313" key="10">
    <source>
        <dbReference type="Proteomes" id="UP000233491"/>
    </source>
</evidence>
<dbReference type="InterPro" id="IPR002781">
    <property type="entry name" value="TM_pro_TauE-like"/>
</dbReference>
<evidence type="ECO:0000256" key="4">
    <source>
        <dbReference type="ARBA" id="ARBA00022475"/>
    </source>
</evidence>
<dbReference type="InterPro" id="IPR052017">
    <property type="entry name" value="TSUP"/>
</dbReference>
<dbReference type="OrthoDB" id="9795324at2"/>
<protein>
    <recommendedName>
        <fullName evidence="8">Probable membrane transporter protein</fullName>
    </recommendedName>
</protein>
<feature type="transmembrane region" description="Helical" evidence="8">
    <location>
        <begin position="78"/>
        <end position="97"/>
    </location>
</feature>
<reference evidence="9 10" key="1">
    <citation type="submission" date="2017-12" db="EMBL/GenBank/DDBJ databases">
        <title>Anaerobic carbon monoxide metabolism by Pleomorphomonas carboxyditropha sp. nov., a new mesophilic hydrogenogenic carboxidotroph.</title>
        <authorList>
            <person name="Esquivel-Elizondo S."/>
            <person name="Krajmalnik-Brown R."/>
        </authorList>
    </citation>
    <scope>NUCLEOTIDE SEQUENCE [LARGE SCALE GENOMIC DNA]</scope>
    <source>
        <strain evidence="9 10">R5-392</strain>
    </source>
</reference>
<name>A0A1I4UIF4_9HYPH</name>
<dbReference type="AlphaFoldDB" id="A0A1I4UIF4"/>
<comment type="subcellular location">
    <subcellularLocation>
        <location evidence="1 8">Cell membrane</location>
        <topology evidence="1 8">Multi-pass membrane protein</topology>
    </subcellularLocation>
</comment>
<feature type="transmembrane region" description="Helical" evidence="8">
    <location>
        <begin position="228"/>
        <end position="247"/>
    </location>
</feature>
<evidence type="ECO:0000256" key="6">
    <source>
        <dbReference type="ARBA" id="ARBA00022989"/>
    </source>
</evidence>
<evidence type="ECO:0000256" key="8">
    <source>
        <dbReference type="RuleBase" id="RU363041"/>
    </source>
</evidence>
<dbReference type="PANTHER" id="PTHR30269">
    <property type="entry name" value="TRANSMEMBRANE PROTEIN YFCA"/>
    <property type="match status" value="1"/>
</dbReference>
<keyword evidence="5 8" id="KW-0812">Transmembrane</keyword>